<dbReference type="GO" id="GO:0032153">
    <property type="term" value="C:cell division site"/>
    <property type="evidence" value="ECO:0007669"/>
    <property type="project" value="UniProtKB-UniRule"/>
</dbReference>
<dbReference type="InterPro" id="IPR001182">
    <property type="entry name" value="FtsW/RodA"/>
</dbReference>
<organism evidence="18 20">
    <name type="scientific">Shewanella morhuae</name>
    <dbReference type="NCBI Taxonomy" id="365591"/>
    <lineage>
        <taxon>Bacteria</taxon>
        <taxon>Pseudomonadati</taxon>
        <taxon>Pseudomonadota</taxon>
        <taxon>Gammaproteobacteria</taxon>
        <taxon>Alteromonadales</taxon>
        <taxon>Shewanellaceae</taxon>
        <taxon>Shewanella</taxon>
    </lineage>
</organism>
<dbReference type="EMBL" id="UGYV01000001">
    <property type="protein sequence ID" value="SUI83967.1"/>
    <property type="molecule type" value="Genomic_DNA"/>
</dbReference>
<feature type="transmembrane region" description="Helical" evidence="16">
    <location>
        <begin position="103"/>
        <end position="121"/>
    </location>
</feature>
<comment type="catalytic activity">
    <reaction evidence="15 16">
        <text>[GlcNAc-(1-&gt;4)-Mur2Ac(oyl-L-Ala-gamma-D-Glu-L-Lys-D-Ala-D-Ala)](n)-di-trans,octa-cis-undecaprenyl diphosphate + beta-D-GlcNAc-(1-&gt;4)-Mur2Ac(oyl-L-Ala-gamma-D-Glu-L-Lys-D-Ala-D-Ala)-di-trans,octa-cis-undecaprenyl diphosphate = [GlcNAc-(1-&gt;4)-Mur2Ac(oyl-L-Ala-gamma-D-Glu-L-Lys-D-Ala-D-Ala)](n+1)-di-trans,octa-cis-undecaprenyl diphosphate + di-trans,octa-cis-undecaprenyl diphosphate + H(+)</text>
        <dbReference type="Rhea" id="RHEA:23708"/>
        <dbReference type="Rhea" id="RHEA-COMP:9602"/>
        <dbReference type="Rhea" id="RHEA-COMP:9603"/>
        <dbReference type="ChEBI" id="CHEBI:15378"/>
        <dbReference type="ChEBI" id="CHEBI:58405"/>
        <dbReference type="ChEBI" id="CHEBI:60033"/>
        <dbReference type="ChEBI" id="CHEBI:78435"/>
        <dbReference type="EC" id="2.4.99.28"/>
    </reaction>
</comment>
<feature type="transmembrane region" description="Helical" evidence="16">
    <location>
        <begin position="211"/>
        <end position="228"/>
    </location>
</feature>
<dbReference type="GO" id="GO:0005886">
    <property type="term" value="C:plasma membrane"/>
    <property type="evidence" value="ECO:0007669"/>
    <property type="project" value="UniProtKB-SubCell"/>
</dbReference>
<keyword evidence="6 16" id="KW-0808">Transferase</keyword>
<keyword evidence="11 16" id="KW-0472">Membrane</keyword>
<evidence type="ECO:0000256" key="2">
    <source>
        <dbReference type="ARBA" id="ARBA00004752"/>
    </source>
</evidence>
<feature type="transmembrane region" description="Helical" evidence="16">
    <location>
        <begin position="166"/>
        <end position="183"/>
    </location>
</feature>
<feature type="transmembrane region" description="Helical" evidence="16">
    <location>
        <begin position="332"/>
        <end position="353"/>
    </location>
</feature>
<feature type="transmembrane region" description="Helical" evidence="16">
    <location>
        <begin position="365"/>
        <end position="384"/>
    </location>
</feature>
<feature type="transmembrane region" description="Helical" evidence="16">
    <location>
        <begin position="133"/>
        <end position="154"/>
    </location>
</feature>
<name>A0A380APV1_9GAMM</name>
<keyword evidence="16" id="KW-0997">Cell inner membrane</keyword>
<evidence type="ECO:0000256" key="4">
    <source>
        <dbReference type="ARBA" id="ARBA00022618"/>
    </source>
</evidence>
<feature type="transmembrane region" description="Helical" evidence="16">
    <location>
        <begin position="75"/>
        <end position="91"/>
    </location>
</feature>
<evidence type="ECO:0000313" key="18">
    <source>
        <dbReference type="EMBL" id="SUI83967.1"/>
    </source>
</evidence>
<dbReference type="GO" id="GO:0008955">
    <property type="term" value="F:peptidoglycan glycosyltransferase activity"/>
    <property type="evidence" value="ECO:0007669"/>
    <property type="project" value="UniProtKB-UniRule"/>
</dbReference>
<dbReference type="InterPro" id="IPR018365">
    <property type="entry name" value="Cell_cycle_FtsW-rel_CS"/>
</dbReference>
<evidence type="ECO:0000256" key="7">
    <source>
        <dbReference type="ARBA" id="ARBA00022692"/>
    </source>
</evidence>
<keyword evidence="3 16" id="KW-1003">Cell membrane</keyword>
<keyword evidence="4 16" id="KW-0132">Cell division</keyword>
<evidence type="ECO:0000256" key="6">
    <source>
        <dbReference type="ARBA" id="ARBA00022679"/>
    </source>
</evidence>
<reference evidence="18 20" key="3">
    <citation type="submission" date="2018-06" db="EMBL/GenBank/DDBJ databases">
        <authorList>
            <consortium name="Pathogen Informatics"/>
            <person name="Doyle S."/>
        </authorList>
    </citation>
    <scope>NUCLEOTIDE SEQUENCE [LARGE SCALE GENOMIC DNA]</scope>
    <source>
        <strain evidence="18 20">NCTC10736</strain>
    </source>
</reference>
<evidence type="ECO:0000256" key="1">
    <source>
        <dbReference type="ARBA" id="ARBA00004651"/>
    </source>
</evidence>
<evidence type="ECO:0000313" key="17">
    <source>
        <dbReference type="EMBL" id="PTA48993.1"/>
    </source>
</evidence>
<keyword evidence="9 16" id="KW-0573">Peptidoglycan synthesis</keyword>
<proteinExistence type="inferred from homology"/>
<accession>A0A380APV1</accession>
<keyword evidence="5 16" id="KW-0328">Glycosyltransferase</keyword>
<comment type="pathway">
    <text evidence="2 16">Cell wall biogenesis; peptidoglycan biosynthesis.</text>
</comment>
<gene>
    <name evidence="16 18" type="primary">ftsW</name>
    <name evidence="17" type="ORF">C9I43_18265</name>
    <name evidence="18" type="ORF">NCTC10736_02661</name>
</gene>
<dbReference type="GO" id="GO:0043093">
    <property type="term" value="P:FtsZ-dependent cytokinesis"/>
    <property type="evidence" value="ECO:0007669"/>
    <property type="project" value="UniProtKB-UniRule"/>
</dbReference>
<dbReference type="PANTHER" id="PTHR30474">
    <property type="entry name" value="CELL CYCLE PROTEIN"/>
    <property type="match status" value="1"/>
</dbReference>
<evidence type="ECO:0000256" key="5">
    <source>
        <dbReference type="ARBA" id="ARBA00022676"/>
    </source>
</evidence>
<evidence type="ECO:0000256" key="14">
    <source>
        <dbReference type="ARBA" id="ARBA00038053"/>
    </source>
</evidence>
<dbReference type="Proteomes" id="UP000240506">
    <property type="component" value="Unassembled WGS sequence"/>
</dbReference>
<evidence type="ECO:0000256" key="12">
    <source>
        <dbReference type="ARBA" id="ARBA00023306"/>
    </source>
</evidence>
<dbReference type="EMBL" id="PYSG01000003">
    <property type="protein sequence ID" value="PTA48993.1"/>
    <property type="molecule type" value="Genomic_DNA"/>
</dbReference>
<dbReference type="AlphaFoldDB" id="A0A380APV1"/>
<feature type="transmembrane region" description="Helical" evidence="16">
    <location>
        <begin position="189"/>
        <end position="206"/>
    </location>
</feature>
<dbReference type="InterPro" id="IPR013437">
    <property type="entry name" value="FtsW"/>
</dbReference>
<evidence type="ECO:0000256" key="13">
    <source>
        <dbReference type="ARBA" id="ARBA00023316"/>
    </source>
</evidence>
<dbReference type="GO" id="GO:0071555">
    <property type="term" value="P:cell wall organization"/>
    <property type="evidence" value="ECO:0007669"/>
    <property type="project" value="UniProtKB-KW"/>
</dbReference>
<protein>
    <recommendedName>
        <fullName evidence="16">Probable peptidoglycan glycosyltransferase FtsW</fullName>
        <shortName evidence="16">PGT</shortName>
        <ecNumber evidence="16">2.4.99.28</ecNumber>
    </recommendedName>
    <alternativeName>
        <fullName evidence="16">Cell division protein FtsW</fullName>
    </alternativeName>
    <alternativeName>
        <fullName evidence="16">Cell wall polymerase</fullName>
    </alternativeName>
    <alternativeName>
        <fullName evidence="16">Peptidoglycan polymerase</fullName>
        <shortName evidence="16">PG polymerase</shortName>
    </alternativeName>
</protein>
<evidence type="ECO:0000256" key="16">
    <source>
        <dbReference type="HAMAP-Rule" id="MF_00913"/>
    </source>
</evidence>
<dbReference type="HAMAP" id="MF_00913">
    <property type="entry name" value="PGT_FtsW_proteobact"/>
    <property type="match status" value="1"/>
</dbReference>
<evidence type="ECO:0000256" key="15">
    <source>
        <dbReference type="ARBA" id="ARBA00049902"/>
    </source>
</evidence>
<evidence type="ECO:0000256" key="11">
    <source>
        <dbReference type="ARBA" id="ARBA00023136"/>
    </source>
</evidence>
<evidence type="ECO:0000256" key="3">
    <source>
        <dbReference type="ARBA" id="ARBA00022475"/>
    </source>
</evidence>
<dbReference type="PROSITE" id="PS00428">
    <property type="entry name" value="FTSW_RODA_SPOVE"/>
    <property type="match status" value="1"/>
</dbReference>
<dbReference type="NCBIfam" id="NF008042">
    <property type="entry name" value="PRK10774.1"/>
    <property type="match status" value="1"/>
</dbReference>
<evidence type="ECO:0000256" key="9">
    <source>
        <dbReference type="ARBA" id="ARBA00022984"/>
    </source>
</evidence>
<evidence type="ECO:0000256" key="8">
    <source>
        <dbReference type="ARBA" id="ARBA00022960"/>
    </source>
</evidence>
<dbReference type="PANTHER" id="PTHR30474:SF2">
    <property type="entry name" value="PEPTIDOGLYCAN GLYCOSYLTRANSFERASE FTSW-RELATED"/>
    <property type="match status" value="1"/>
</dbReference>
<dbReference type="RefSeq" id="WP_107885056.1">
    <property type="nucleotide sequence ID" value="NZ_BPFE01000012.1"/>
</dbReference>
<feature type="transmembrane region" description="Helical" evidence="16">
    <location>
        <begin position="287"/>
        <end position="311"/>
    </location>
</feature>
<dbReference type="GO" id="GO:0008360">
    <property type="term" value="P:regulation of cell shape"/>
    <property type="evidence" value="ECO:0007669"/>
    <property type="project" value="UniProtKB-KW"/>
</dbReference>
<keyword evidence="19" id="KW-1185">Reference proteome</keyword>
<dbReference type="Pfam" id="PF01098">
    <property type="entry name" value="FTSW_RODA_SPOVE"/>
    <property type="match status" value="1"/>
</dbReference>
<dbReference type="GO" id="GO:0015648">
    <property type="term" value="F:lipid-linked peptidoglycan transporter activity"/>
    <property type="evidence" value="ECO:0007669"/>
    <property type="project" value="TreeGrafter"/>
</dbReference>
<keyword evidence="7 16" id="KW-0812">Transmembrane</keyword>
<reference evidence="17" key="1">
    <citation type="submission" date="2018-03" db="EMBL/GenBank/DDBJ databases">
        <authorList>
            <person name="Dailey F.E."/>
        </authorList>
    </citation>
    <scope>NUCLEOTIDE SEQUENCE</scope>
    <source>
        <strain evidence="17">CW7</strain>
    </source>
</reference>
<keyword evidence="8 16" id="KW-0133">Cell shape</keyword>
<feature type="transmembrane region" description="Helical" evidence="16">
    <location>
        <begin position="36"/>
        <end position="55"/>
    </location>
</feature>
<dbReference type="Proteomes" id="UP000255061">
    <property type="component" value="Unassembled WGS sequence"/>
</dbReference>
<sequence length="403" mass="44698">MASDVRQLNLLGRLRLAIPNWQRDTEVPGVQLYDRALLTAVLSLIGFGFVMVMSASMPEAQTLTGNPFYFMTRHMGYLVGCLVIAGFVLRVEMQTWQRWSPMLLLVVGLMLLAVLVVGTTVNGATRWLSLGPIRIQVAEVAKFAFAIYMAGYLVRRHQEVRENAKGFYKPIAVFAIYAVLILMQPDLGTVVVLFVGTVGLLFLAGARLLDFFALIFAGVLAFVALVLLEPYRMRRVTSFMDPWQDPFGSGYQLTQSLMAYGRGDWLGQGLGNSIQKLEYLPEAHTDFIFAVIGEELGFIGIIAVLFVLLFVALRAIRLGNLCLAMDKPFEGYLGYAIGIWVCFQTVVNVGASIGMLPTKGLTLPFISYGGSSLWVMTAATMMLIRIDYERRMTLVQAVQGRLK</sequence>
<dbReference type="EC" id="2.4.99.28" evidence="16"/>
<dbReference type="UniPathway" id="UPA00219"/>
<evidence type="ECO:0000313" key="19">
    <source>
        <dbReference type="Proteomes" id="UP000240506"/>
    </source>
</evidence>
<comment type="similarity">
    <text evidence="14 16">Belongs to the SEDS family. FtsW subfamily.</text>
</comment>
<reference evidence="17 19" key="2">
    <citation type="submission" date="2018-04" db="EMBL/GenBank/DDBJ databases">
        <title>Genomic sequence of a freshwater isolate of Shewanella morhuae.</title>
        <authorList>
            <person name="Castillo D.E."/>
            <person name="Gram L."/>
        </authorList>
    </citation>
    <scope>NUCLEOTIDE SEQUENCE [LARGE SCALE GENOMIC DNA]</scope>
    <source>
        <strain evidence="17 19">CW7</strain>
    </source>
</reference>
<keyword evidence="13 16" id="KW-0961">Cell wall biogenesis/degradation</keyword>
<keyword evidence="12 16" id="KW-0131">Cell cycle</keyword>
<dbReference type="GO" id="GO:0009252">
    <property type="term" value="P:peptidoglycan biosynthetic process"/>
    <property type="evidence" value="ECO:0007669"/>
    <property type="project" value="UniProtKB-UniRule"/>
</dbReference>
<keyword evidence="10 16" id="KW-1133">Transmembrane helix</keyword>
<dbReference type="NCBIfam" id="TIGR02614">
    <property type="entry name" value="ftsW"/>
    <property type="match status" value="1"/>
</dbReference>
<comment type="subcellular location">
    <subcellularLocation>
        <location evidence="16">Cell inner membrane</location>
        <topology evidence="16">Multi-pass membrane protein</topology>
    </subcellularLocation>
    <subcellularLocation>
        <location evidence="1">Cell membrane</location>
        <topology evidence="1">Multi-pass membrane protein</topology>
    </subcellularLocation>
    <text evidence="16">Localizes to the division septum.</text>
</comment>
<comment type="function">
    <text evidence="16">Peptidoglycan polymerase that is essential for cell division.</text>
</comment>
<evidence type="ECO:0000256" key="10">
    <source>
        <dbReference type="ARBA" id="ARBA00022989"/>
    </source>
</evidence>
<evidence type="ECO:0000313" key="20">
    <source>
        <dbReference type="Proteomes" id="UP000255061"/>
    </source>
</evidence>